<dbReference type="PANTHER" id="PTHR30408:SF13">
    <property type="entry name" value="TYPE I RESTRICTION ENZYME HINDI SPECIFICITY SUBUNIT"/>
    <property type="match status" value="1"/>
</dbReference>
<dbReference type="GO" id="GO:0009307">
    <property type="term" value="P:DNA restriction-modification system"/>
    <property type="evidence" value="ECO:0007669"/>
    <property type="project" value="UniProtKB-KW"/>
</dbReference>
<dbReference type="InterPro" id="IPR000055">
    <property type="entry name" value="Restrct_endonuc_typeI_TRD"/>
</dbReference>
<sequence length="482" mass="53252">MSFNWPKARLGDFCIKVGSGATPKGGSSVYLEAGEICLIRSQNIYNEGFKSNGLVYIDKESAQKLKNVVVEKDDVLINITGDSVARVCLAPTHYLPARVNQHVAIVRPDPEEFDPGFLRLQLASPQMQAVLLGLASAGATRNALTKGMLESLELDKPPIETQRAIGSFFGKIESKSELNNKANQTLEQMAQALFKSWFVDFDPVIDNALAAGNSIPEPLQQRAEARTALFSQDCASETSPPNAAPPTRLPAATRALFPDSFEEHPELGWIPAGWECRTLGDDLNIKHGFAFKGEYFSTEKTPDILVTPGNFKIGGGIKLDKLKYYSGPVSEDYVLESGDLVVTMTDLSKEADTLGYPALIPDAEDVRFLHNQRIGKIQVKDNHQILNYLYQYMRSHSYRSEVLSSFTGSTVKHTAPKKLMAIHRAYSLHVAKKFSLMVQPILDMHNYNLAENERLMQLRNTLLPKLLSGELTLPEATGNSHA</sequence>
<evidence type="ECO:0000256" key="3">
    <source>
        <dbReference type="ARBA" id="ARBA00023125"/>
    </source>
</evidence>
<dbReference type="PANTHER" id="PTHR30408">
    <property type="entry name" value="TYPE-1 RESTRICTION ENZYME ECOKI SPECIFICITY PROTEIN"/>
    <property type="match status" value="1"/>
</dbReference>
<dbReference type="AlphaFoldDB" id="A0A4U1BXB1"/>
<dbReference type="CDD" id="cd17278">
    <property type="entry name" value="RMtype1_S_LdeBORF1052P-TRD2-CR2"/>
    <property type="match status" value="1"/>
</dbReference>
<dbReference type="Pfam" id="PF01420">
    <property type="entry name" value="Methylase_S"/>
    <property type="match status" value="1"/>
</dbReference>
<dbReference type="Gene3D" id="3.90.220.20">
    <property type="entry name" value="DNA methylase specificity domains"/>
    <property type="match status" value="2"/>
</dbReference>
<keyword evidence="5" id="KW-0540">Nuclease</keyword>
<dbReference type="GO" id="GO:0004519">
    <property type="term" value="F:endonuclease activity"/>
    <property type="evidence" value="ECO:0007669"/>
    <property type="project" value="UniProtKB-KW"/>
</dbReference>
<keyword evidence="3" id="KW-0238">DNA-binding</keyword>
<evidence type="ECO:0000313" key="5">
    <source>
        <dbReference type="EMBL" id="TKB58365.1"/>
    </source>
</evidence>
<evidence type="ECO:0000256" key="2">
    <source>
        <dbReference type="ARBA" id="ARBA00022747"/>
    </source>
</evidence>
<feature type="domain" description="Type I restriction modification DNA specificity" evidence="4">
    <location>
        <begin position="4"/>
        <end position="188"/>
    </location>
</feature>
<dbReference type="EMBL" id="SWCJ01000001">
    <property type="protein sequence ID" value="TKB58365.1"/>
    <property type="molecule type" value="Genomic_DNA"/>
</dbReference>
<keyword evidence="6" id="KW-1185">Reference proteome</keyword>
<dbReference type="OrthoDB" id="9798929at2"/>
<keyword evidence="5" id="KW-0378">Hydrolase</keyword>
<keyword evidence="5" id="KW-0255">Endonuclease</keyword>
<keyword evidence="2" id="KW-0680">Restriction system</keyword>
<evidence type="ECO:0000256" key="1">
    <source>
        <dbReference type="ARBA" id="ARBA00010923"/>
    </source>
</evidence>
<dbReference type="RefSeq" id="WP_136861513.1">
    <property type="nucleotide sequence ID" value="NZ_SWCJ01000001.1"/>
</dbReference>
<dbReference type="InterPro" id="IPR052021">
    <property type="entry name" value="Type-I_RS_S_subunit"/>
</dbReference>
<reference evidence="5 6" key="1">
    <citation type="submission" date="2019-04" db="EMBL/GenBank/DDBJ databases">
        <authorList>
            <person name="Hwang J.C."/>
        </authorList>
    </citation>
    <scope>NUCLEOTIDE SEQUENCE [LARGE SCALE GENOMIC DNA]</scope>
    <source>
        <strain evidence="5 6">IMCC35002</strain>
    </source>
</reference>
<evidence type="ECO:0000313" key="6">
    <source>
        <dbReference type="Proteomes" id="UP000305675"/>
    </source>
</evidence>
<dbReference type="InterPro" id="IPR044946">
    <property type="entry name" value="Restrct_endonuc_typeI_TRD_sf"/>
</dbReference>
<comment type="similarity">
    <text evidence="1">Belongs to the type-I restriction system S methylase family.</text>
</comment>
<accession>A0A4U1BXB1</accession>
<dbReference type="GO" id="GO:0003677">
    <property type="term" value="F:DNA binding"/>
    <property type="evidence" value="ECO:0007669"/>
    <property type="project" value="UniProtKB-KW"/>
</dbReference>
<proteinExistence type="inferred from homology"/>
<comment type="caution">
    <text evidence="5">The sequence shown here is derived from an EMBL/GenBank/DDBJ whole genome shotgun (WGS) entry which is preliminary data.</text>
</comment>
<dbReference type="CDD" id="cd17256">
    <property type="entry name" value="RMtype1_S_EcoJA65PI-TRD1-CR1_like"/>
    <property type="match status" value="1"/>
</dbReference>
<dbReference type="Proteomes" id="UP000305675">
    <property type="component" value="Unassembled WGS sequence"/>
</dbReference>
<protein>
    <submittedName>
        <fullName evidence="5">Restriction endonuclease subunit S</fullName>
    </submittedName>
</protein>
<name>A0A4U1BXB1_9GAMM</name>
<organism evidence="5 6">
    <name type="scientific">Ferrimonas aestuarii</name>
    <dbReference type="NCBI Taxonomy" id="2569539"/>
    <lineage>
        <taxon>Bacteria</taxon>
        <taxon>Pseudomonadati</taxon>
        <taxon>Pseudomonadota</taxon>
        <taxon>Gammaproteobacteria</taxon>
        <taxon>Alteromonadales</taxon>
        <taxon>Ferrimonadaceae</taxon>
        <taxon>Ferrimonas</taxon>
    </lineage>
</organism>
<evidence type="ECO:0000259" key="4">
    <source>
        <dbReference type="Pfam" id="PF01420"/>
    </source>
</evidence>
<dbReference type="SUPFAM" id="SSF116734">
    <property type="entry name" value="DNA methylase specificity domain"/>
    <property type="match status" value="2"/>
</dbReference>
<gene>
    <name evidence="5" type="ORF">FCL42_01040</name>
</gene>